<dbReference type="AlphaFoldDB" id="A0A183KES8"/>
<evidence type="ECO:0000313" key="3">
    <source>
        <dbReference type="WBParaSite" id="SCUD_0001352501-mRNA-1"/>
    </source>
</evidence>
<reference evidence="1 2" key="2">
    <citation type="submission" date="2018-11" db="EMBL/GenBank/DDBJ databases">
        <authorList>
            <consortium name="Pathogen Informatics"/>
        </authorList>
    </citation>
    <scope>NUCLEOTIDE SEQUENCE [LARGE SCALE GENOMIC DNA]</scope>
    <source>
        <strain evidence="1">Dakar</strain>
        <strain evidence="2">Dakar, Senegal</strain>
    </source>
</reference>
<dbReference type="EMBL" id="UZAK01035943">
    <property type="protein sequence ID" value="VDP53034.1"/>
    <property type="molecule type" value="Genomic_DNA"/>
</dbReference>
<dbReference type="Proteomes" id="UP000279833">
    <property type="component" value="Unassembled WGS sequence"/>
</dbReference>
<dbReference type="STRING" id="6186.A0A183KES8"/>
<dbReference type="WBParaSite" id="SCUD_0001352501-mRNA-1">
    <property type="protein sequence ID" value="SCUD_0001352501-mRNA-1"/>
    <property type="gene ID" value="SCUD_0001352501"/>
</dbReference>
<evidence type="ECO:0000313" key="2">
    <source>
        <dbReference type="Proteomes" id="UP000279833"/>
    </source>
</evidence>
<gene>
    <name evidence="1" type="ORF">SCUD_LOCUS13522</name>
</gene>
<organism evidence="3">
    <name type="scientific">Schistosoma curassoni</name>
    <dbReference type="NCBI Taxonomy" id="6186"/>
    <lineage>
        <taxon>Eukaryota</taxon>
        <taxon>Metazoa</taxon>
        <taxon>Spiralia</taxon>
        <taxon>Lophotrochozoa</taxon>
        <taxon>Platyhelminthes</taxon>
        <taxon>Trematoda</taxon>
        <taxon>Digenea</taxon>
        <taxon>Strigeidida</taxon>
        <taxon>Schistosomatoidea</taxon>
        <taxon>Schistosomatidae</taxon>
        <taxon>Schistosoma</taxon>
    </lineage>
</organism>
<protein>
    <submittedName>
        <fullName evidence="3">Pecanex-like protein</fullName>
    </submittedName>
</protein>
<keyword evidence="2" id="KW-1185">Reference proteome</keyword>
<reference evidence="3" key="1">
    <citation type="submission" date="2016-06" db="UniProtKB">
        <authorList>
            <consortium name="WormBaseParasite"/>
        </authorList>
    </citation>
    <scope>IDENTIFICATION</scope>
</reference>
<name>A0A183KES8_9TREM</name>
<sequence>MDKSVERAEGVLVYNPKTVPHGAIQLNPSDALALRLQIINSWNKPLEVLPLKFGGEAVTVATFFSSLLVTYRSRSFFNMFTRVGLALSLVPCVFLPTGIAHHCFTRFVSNQILVGPSNSMLYPDCSICLQIREALIMNTCGLVLPLGFGFLSSAASALITRSYPVPDLFDVKNIKEYIISSEENLISIHPVYVKRVTSLLKFVGLDIKDVDNHLSVYSKDSKAESNDDIYFLPELDDNSQINSMASKRKRLDGHLIMRRNNHCIIASELVAILPHEVECCRPHLVPGWCVAVHSEHHLSKINQYLQSFVPLPGELSHIKRIDSCRSYENKSTYVFLQIAKSRFVL</sequence>
<evidence type="ECO:0000313" key="1">
    <source>
        <dbReference type="EMBL" id="VDP53034.1"/>
    </source>
</evidence>
<accession>A0A183KES8</accession>
<proteinExistence type="predicted"/>